<protein>
    <recommendedName>
        <fullName evidence="3">Nucleotidyltransferase family protein</fullName>
    </recommendedName>
</protein>
<dbReference type="Pfam" id="PF06042">
    <property type="entry name" value="NTP_transf_6"/>
    <property type="match status" value="1"/>
</dbReference>
<evidence type="ECO:0008006" key="3">
    <source>
        <dbReference type="Google" id="ProtNLM"/>
    </source>
</evidence>
<dbReference type="InterPro" id="IPR009267">
    <property type="entry name" value="NTP_transf_6"/>
</dbReference>
<name>A0ABT9SGN7_9BURK</name>
<evidence type="ECO:0000313" key="1">
    <source>
        <dbReference type="EMBL" id="MDP9902971.1"/>
    </source>
</evidence>
<comment type="caution">
    <text evidence="1">The sequence shown here is derived from an EMBL/GenBank/DDBJ whole genome shotgun (WGS) entry which is preliminary data.</text>
</comment>
<dbReference type="PANTHER" id="PTHR39166:SF1">
    <property type="entry name" value="BLL1166 PROTEIN"/>
    <property type="match status" value="1"/>
</dbReference>
<gene>
    <name evidence="1" type="ORF">J2W36_005252</name>
</gene>
<dbReference type="Proteomes" id="UP001226867">
    <property type="component" value="Unassembled WGS sequence"/>
</dbReference>
<keyword evidence="2" id="KW-1185">Reference proteome</keyword>
<organism evidence="1 2">
    <name type="scientific">Variovorax ginsengisoli</name>
    <dbReference type="NCBI Taxonomy" id="363844"/>
    <lineage>
        <taxon>Bacteria</taxon>
        <taxon>Pseudomonadati</taxon>
        <taxon>Pseudomonadota</taxon>
        <taxon>Betaproteobacteria</taxon>
        <taxon>Burkholderiales</taxon>
        <taxon>Comamonadaceae</taxon>
        <taxon>Variovorax</taxon>
    </lineage>
</organism>
<proteinExistence type="predicted"/>
<dbReference type="EMBL" id="JAUSRO010000025">
    <property type="protein sequence ID" value="MDP9902971.1"/>
    <property type="molecule type" value="Genomic_DNA"/>
</dbReference>
<dbReference type="PANTHER" id="PTHR39166">
    <property type="entry name" value="BLL1166 PROTEIN"/>
    <property type="match status" value="1"/>
</dbReference>
<dbReference type="RefSeq" id="WP_307692701.1">
    <property type="nucleotide sequence ID" value="NZ_JAUSRO010000025.1"/>
</dbReference>
<evidence type="ECO:0000313" key="2">
    <source>
        <dbReference type="Proteomes" id="UP001226867"/>
    </source>
</evidence>
<reference evidence="1 2" key="1">
    <citation type="submission" date="2023-07" db="EMBL/GenBank/DDBJ databases">
        <title>Sorghum-associated microbial communities from plants grown in Nebraska, USA.</title>
        <authorList>
            <person name="Schachtman D."/>
        </authorList>
    </citation>
    <scope>NUCLEOTIDE SEQUENCE [LARGE SCALE GENOMIC DNA]</scope>
    <source>
        <strain evidence="1 2">DS1607</strain>
    </source>
</reference>
<sequence>MTIALESPDRLDLTARPPCAADFIERARGNPVNAQLLDRLPSLALPQCHLTAGCLFQAVWNSLSGHPPAHRVKDYDVFYFDDQDLSWEAEDAVIRRVHALTRDLGVCVEVKNQARVHLWYAQRFGIAYPTLSNARDGIDRYLVACTCVGIEVASGALYAPDGLADLYAGRLRMNPRHPVPHLFHAKAGDYQQRWPWLTVEPVAGAPTPAQRADACAAAPLSPLSQSS</sequence>
<accession>A0ABT9SGN7</accession>